<name>A0A517L2Y3_9PEZI</name>
<feature type="chain" id="PRO_5021928665" description="Killer toxin Kp4 domain-containing protein" evidence="1">
    <location>
        <begin position="21"/>
        <end position="154"/>
    </location>
</feature>
<dbReference type="EMBL" id="CP042188">
    <property type="protein sequence ID" value="QDS70001.1"/>
    <property type="molecule type" value="Genomic_DNA"/>
</dbReference>
<keyword evidence="3" id="KW-1185">Reference proteome</keyword>
<evidence type="ECO:0000313" key="3">
    <source>
        <dbReference type="Proteomes" id="UP000316270"/>
    </source>
</evidence>
<dbReference type="Proteomes" id="UP000316270">
    <property type="component" value="Chromosome 4"/>
</dbReference>
<reference evidence="2 3" key="1">
    <citation type="submission" date="2019-07" db="EMBL/GenBank/DDBJ databases">
        <title>Finished genome of Venturia effusa.</title>
        <authorList>
            <person name="Young C.A."/>
            <person name="Cox M.P."/>
            <person name="Ganley A.R.D."/>
            <person name="David W.J."/>
        </authorList>
    </citation>
    <scope>NUCLEOTIDE SEQUENCE [LARGE SCALE GENOMIC DNA]</scope>
    <source>
        <strain evidence="3">albino</strain>
    </source>
</reference>
<protein>
    <recommendedName>
        <fullName evidence="4">Killer toxin Kp4 domain-containing protein</fullName>
    </recommendedName>
</protein>
<sequence length="154" mass="17100">MRFIPYLAALLLTLAPSALAKKRGCVHFMVSYQVPCDKKAKRCEAGDYSITKEAYLDFMTAQETFLAWVRSPAIGGTCGGYCSLVRRAHKKSYKGMTYFMDCFGARVTADKQAYLLLGAPPANIELAFMDTKCNVWCDVKSQRTGCTPNYASCK</sequence>
<evidence type="ECO:0008006" key="4">
    <source>
        <dbReference type="Google" id="ProtNLM"/>
    </source>
</evidence>
<feature type="signal peptide" evidence="1">
    <location>
        <begin position="1"/>
        <end position="20"/>
    </location>
</feature>
<dbReference type="AlphaFoldDB" id="A0A517L2Y3"/>
<gene>
    <name evidence="2" type="ORF">FKW77_003458</name>
</gene>
<accession>A0A517L2Y3</accession>
<organism evidence="2 3">
    <name type="scientific">Venturia effusa</name>
    <dbReference type="NCBI Taxonomy" id="50376"/>
    <lineage>
        <taxon>Eukaryota</taxon>
        <taxon>Fungi</taxon>
        <taxon>Dikarya</taxon>
        <taxon>Ascomycota</taxon>
        <taxon>Pezizomycotina</taxon>
        <taxon>Dothideomycetes</taxon>
        <taxon>Pleosporomycetidae</taxon>
        <taxon>Venturiales</taxon>
        <taxon>Venturiaceae</taxon>
        <taxon>Venturia</taxon>
    </lineage>
</organism>
<proteinExistence type="predicted"/>
<keyword evidence="1" id="KW-0732">Signal</keyword>
<evidence type="ECO:0000256" key="1">
    <source>
        <dbReference type="SAM" id="SignalP"/>
    </source>
</evidence>
<evidence type="ECO:0000313" key="2">
    <source>
        <dbReference type="EMBL" id="QDS70001.1"/>
    </source>
</evidence>